<evidence type="ECO:0000256" key="4">
    <source>
        <dbReference type="ARBA" id="ARBA00023004"/>
    </source>
</evidence>
<dbReference type="InterPro" id="IPR019903">
    <property type="entry name" value="RIC_family"/>
</dbReference>
<keyword evidence="5" id="KW-0175">Coiled coil</keyword>
<keyword evidence="4" id="KW-0408">Iron</keyword>
<evidence type="ECO:0000313" key="7">
    <source>
        <dbReference type="EMBL" id="MBU6080579.1"/>
    </source>
</evidence>
<keyword evidence="3" id="KW-0479">Metal-binding</keyword>
<protein>
    <submittedName>
        <fullName evidence="7">DUF542 domain-containing protein</fullName>
    </submittedName>
</protein>
<feature type="coiled-coil region" evidence="5">
    <location>
        <begin position="157"/>
        <end position="184"/>
    </location>
</feature>
<name>A0ABS6GN77_9BACI</name>
<accession>A0ABS6GN77</accession>
<comment type="subcellular location">
    <subcellularLocation>
        <location evidence="1">Cytoplasm</location>
    </subcellularLocation>
</comment>
<proteinExistence type="predicted"/>
<evidence type="ECO:0000256" key="2">
    <source>
        <dbReference type="ARBA" id="ARBA00022490"/>
    </source>
</evidence>
<evidence type="ECO:0000259" key="6">
    <source>
        <dbReference type="Pfam" id="PF01814"/>
    </source>
</evidence>
<dbReference type="EMBL" id="JAHLZF010000006">
    <property type="protein sequence ID" value="MBU6080579.1"/>
    <property type="molecule type" value="Genomic_DNA"/>
</dbReference>
<dbReference type="Pfam" id="PF04405">
    <property type="entry name" value="ScdA_N"/>
    <property type="match status" value="1"/>
</dbReference>
<dbReference type="Pfam" id="PF01814">
    <property type="entry name" value="Hemerythrin"/>
    <property type="match status" value="1"/>
</dbReference>
<keyword evidence="8" id="KW-1185">Reference proteome</keyword>
<feature type="domain" description="Hemerythrin-like" evidence="6">
    <location>
        <begin position="84"/>
        <end position="203"/>
    </location>
</feature>
<reference evidence="7 8" key="1">
    <citation type="journal article" date="2011" name="Int. J. Syst. Evol. Microbiol.">
        <title>Allobacillus halotolerans gen. nov., sp. nov. isolated from shrimp paste.</title>
        <authorList>
            <person name="Sheu S.Y."/>
            <person name="Arun A.B."/>
            <person name="Jiang S.R."/>
            <person name="Young C.C."/>
            <person name="Chen W.M."/>
        </authorList>
    </citation>
    <scope>NUCLEOTIDE SEQUENCE [LARGE SCALE GENOMIC DNA]</scope>
    <source>
        <strain evidence="7 8">LMG 24826</strain>
    </source>
</reference>
<dbReference type="RefSeq" id="WP_144159965.1">
    <property type="nucleotide sequence ID" value="NZ_CAUPKR010000023.1"/>
</dbReference>
<dbReference type="PANTHER" id="PTHR36438">
    <property type="entry name" value="IRON-SULFUR CLUSTER REPAIR PROTEIN YTFE"/>
    <property type="match status" value="1"/>
</dbReference>
<evidence type="ECO:0000256" key="3">
    <source>
        <dbReference type="ARBA" id="ARBA00022723"/>
    </source>
</evidence>
<organism evidence="7 8">
    <name type="scientific">Allobacillus halotolerans</name>
    <dbReference type="NCBI Taxonomy" id="570278"/>
    <lineage>
        <taxon>Bacteria</taxon>
        <taxon>Bacillati</taxon>
        <taxon>Bacillota</taxon>
        <taxon>Bacilli</taxon>
        <taxon>Bacillales</taxon>
        <taxon>Bacillaceae</taxon>
        <taxon>Allobacillus</taxon>
    </lineage>
</organism>
<keyword evidence="2" id="KW-0963">Cytoplasm</keyword>
<dbReference type="PANTHER" id="PTHR36438:SF1">
    <property type="entry name" value="IRON-SULFUR CLUSTER REPAIR PROTEIN YTFE"/>
    <property type="match status" value="1"/>
</dbReference>
<dbReference type="InterPro" id="IPR012312">
    <property type="entry name" value="Hemerythrin-like"/>
</dbReference>
<evidence type="ECO:0000313" key="8">
    <source>
        <dbReference type="Proteomes" id="UP000812672"/>
    </source>
</evidence>
<sequence>MEGIFTLESKTGNIVLDFPKSSSILKGNNIGFCCKNNRPIGEISEDLGLDKHEILHQLNELYIKNQPNEETVNQLDMDSVNQITSYILERHQEFKKDLDEVDGYVTKIYRVHGGRFPELVSIHSLYQMLKEQLSHVMQRKENVLLPMKEQPDSNEKDVQLKQLLINLEQDYKNIEELITSLRKTTEALGEPEGVCTTFKLTFLKLDEMFLKKYC</sequence>
<comment type="caution">
    <text evidence="7">The sequence shown here is derived from an EMBL/GenBank/DDBJ whole genome shotgun (WGS) entry which is preliminary data.</text>
</comment>
<gene>
    <name evidence="7" type="ORF">KQ486_06070</name>
</gene>
<evidence type="ECO:0000256" key="5">
    <source>
        <dbReference type="SAM" id="Coils"/>
    </source>
</evidence>
<dbReference type="Proteomes" id="UP000812672">
    <property type="component" value="Unassembled WGS sequence"/>
</dbReference>
<dbReference type="Gene3D" id="1.20.120.520">
    <property type="entry name" value="nmb1532 protein domain like"/>
    <property type="match status" value="1"/>
</dbReference>
<evidence type="ECO:0000256" key="1">
    <source>
        <dbReference type="ARBA" id="ARBA00004496"/>
    </source>
</evidence>